<sequence>MKKFSIGIVLAVLAALNGASAQDCSKARNATPQDIMKGESVALLNSMAAACKSQVPENFFRLQTSSAQQISARATDKAGLFKNYCEFTSEAIKTLGGGANAGVHTIGPHKNKMKCGAPASFWFIHTKDGTLALRLEVAVESGSLKIDTH</sequence>
<gene>
    <name evidence="2" type="ORF">EOD73_02760</name>
</gene>
<dbReference type="OrthoDB" id="9828726at2"/>
<evidence type="ECO:0008006" key="4">
    <source>
        <dbReference type="Google" id="ProtNLM"/>
    </source>
</evidence>
<reference evidence="2 3" key="1">
    <citation type="submission" date="2019-01" db="EMBL/GenBank/DDBJ databases">
        <authorList>
            <person name="Chen W.-M."/>
        </authorList>
    </citation>
    <scope>NUCLEOTIDE SEQUENCE [LARGE SCALE GENOMIC DNA]</scope>
    <source>
        <strain evidence="2 3">CCP-18</strain>
    </source>
</reference>
<dbReference type="AlphaFoldDB" id="A0A437LRB4"/>
<organism evidence="2 3">
    <name type="scientific">Inhella crocodyli</name>
    <dbReference type="NCBI Taxonomy" id="2499851"/>
    <lineage>
        <taxon>Bacteria</taxon>
        <taxon>Pseudomonadati</taxon>
        <taxon>Pseudomonadota</taxon>
        <taxon>Betaproteobacteria</taxon>
        <taxon>Burkholderiales</taxon>
        <taxon>Sphaerotilaceae</taxon>
        <taxon>Inhella</taxon>
    </lineage>
</organism>
<feature type="signal peptide" evidence="1">
    <location>
        <begin position="1"/>
        <end position="21"/>
    </location>
</feature>
<name>A0A437LRB4_9BURK</name>
<dbReference type="Proteomes" id="UP000288587">
    <property type="component" value="Unassembled WGS sequence"/>
</dbReference>
<accession>A0A437LRB4</accession>
<evidence type="ECO:0000256" key="1">
    <source>
        <dbReference type="SAM" id="SignalP"/>
    </source>
</evidence>
<feature type="chain" id="PRO_5019142719" description="DUF4019 domain-containing protein" evidence="1">
    <location>
        <begin position="22"/>
        <end position="149"/>
    </location>
</feature>
<comment type="caution">
    <text evidence="2">The sequence shown here is derived from an EMBL/GenBank/DDBJ whole genome shotgun (WGS) entry which is preliminary data.</text>
</comment>
<proteinExistence type="predicted"/>
<evidence type="ECO:0000313" key="3">
    <source>
        <dbReference type="Proteomes" id="UP000288587"/>
    </source>
</evidence>
<dbReference type="EMBL" id="SACM01000001">
    <property type="protein sequence ID" value="RVT87952.1"/>
    <property type="molecule type" value="Genomic_DNA"/>
</dbReference>
<dbReference type="RefSeq" id="WP_127680641.1">
    <property type="nucleotide sequence ID" value="NZ_SACM01000001.1"/>
</dbReference>
<protein>
    <recommendedName>
        <fullName evidence="4">DUF4019 domain-containing protein</fullName>
    </recommendedName>
</protein>
<keyword evidence="3" id="KW-1185">Reference proteome</keyword>
<keyword evidence="1" id="KW-0732">Signal</keyword>
<evidence type="ECO:0000313" key="2">
    <source>
        <dbReference type="EMBL" id="RVT87952.1"/>
    </source>
</evidence>